<gene>
    <name evidence="2" type="ORF">QNH39_24925</name>
</gene>
<evidence type="ECO:0000313" key="3">
    <source>
        <dbReference type="Proteomes" id="UP001178288"/>
    </source>
</evidence>
<sequence>MGFFQRYNPDQIAGGRADIIGGLGDKRVNSLIGLQWKYRIDVVDEQIRESVKNMSPEQRKNTYLYVKLTQ</sequence>
<dbReference type="InterPro" id="IPR028949">
    <property type="entry name" value="Ntox15"/>
</dbReference>
<proteinExistence type="predicted"/>
<name>A0AA95MLN4_9BACI</name>
<reference evidence="2" key="1">
    <citation type="submission" date="2023-05" db="EMBL/GenBank/DDBJ databases">
        <title>Comparative genomics of Bacillaceae isolates and their secondary metabolite potential.</title>
        <authorList>
            <person name="Song L."/>
            <person name="Nielsen L.J."/>
            <person name="Mohite O."/>
            <person name="Xu X."/>
            <person name="Weber T."/>
            <person name="Kovacs A.T."/>
        </authorList>
    </citation>
    <scope>NUCLEOTIDE SEQUENCE</scope>
    <source>
        <strain evidence="2">XLM17</strain>
    </source>
</reference>
<keyword evidence="3" id="KW-1185">Reference proteome</keyword>
<dbReference type="KEGG" id="nnv:QNH39_24925"/>
<accession>A0AA95MLN4</accession>
<dbReference type="EMBL" id="CP126114">
    <property type="protein sequence ID" value="WHY85805.1"/>
    <property type="molecule type" value="Genomic_DNA"/>
</dbReference>
<evidence type="ECO:0000259" key="1">
    <source>
        <dbReference type="Pfam" id="PF15604"/>
    </source>
</evidence>
<dbReference type="Pfam" id="PF15604">
    <property type="entry name" value="Ntox15"/>
    <property type="match status" value="1"/>
</dbReference>
<feature type="domain" description="Novel toxin 15" evidence="1">
    <location>
        <begin position="7"/>
        <end position="69"/>
    </location>
</feature>
<dbReference type="RefSeq" id="WP_268874974.1">
    <property type="nucleotide sequence ID" value="NZ_CP126114.1"/>
</dbReference>
<evidence type="ECO:0000313" key="2">
    <source>
        <dbReference type="EMBL" id="WHY85805.1"/>
    </source>
</evidence>
<protein>
    <submittedName>
        <fullName evidence="2">Polymorphic toxin type 15 domain-containing protein</fullName>
    </submittedName>
</protein>
<dbReference type="Proteomes" id="UP001178288">
    <property type="component" value="Chromosome"/>
</dbReference>
<organism evidence="2 3">
    <name type="scientific">Neobacillus novalis</name>
    <dbReference type="NCBI Taxonomy" id="220687"/>
    <lineage>
        <taxon>Bacteria</taxon>
        <taxon>Bacillati</taxon>
        <taxon>Bacillota</taxon>
        <taxon>Bacilli</taxon>
        <taxon>Bacillales</taxon>
        <taxon>Bacillaceae</taxon>
        <taxon>Neobacillus</taxon>
    </lineage>
</organism>
<dbReference type="AlphaFoldDB" id="A0AA95MLN4"/>